<dbReference type="EMBL" id="LZYZ01000004">
    <property type="protein sequence ID" value="OOM11681.1"/>
    <property type="molecule type" value="Genomic_DNA"/>
</dbReference>
<feature type="region of interest" description="Disordered" evidence="1">
    <location>
        <begin position="340"/>
        <end position="369"/>
    </location>
</feature>
<feature type="compositionally biased region" description="Basic and acidic residues" evidence="1">
    <location>
        <begin position="359"/>
        <end position="369"/>
    </location>
</feature>
<reference evidence="2 3" key="1">
    <citation type="submission" date="2016-05" db="EMBL/GenBank/DDBJ databases">
        <title>Microbial solvent formation.</title>
        <authorList>
            <person name="Poehlein A."/>
            <person name="Montoya Solano J.D."/>
            <person name="Flitsch S."/>
            <person name="Krabben P."/>
            <person name="Duerre P."/>
            <person name="Daniel R."/>
        </authorList>
    </citation>
    <scope>NUCLEOTIDE SEQUENCE [LARGE SCALE GENOMIC DNA]</scope>
    <source>
        <strain evidence="2 3">L1-8</strain>
    </source>
</reference>
<sequence>MDFNIGNLVSGVIGAVAQAANAVVNALSPVAEGGGIFGGIAAAVIGAATLVANVCEDGGIDEDEIDELLAEIYKVFVGAFMAMFGNEGSNSENYGDGDNIVISGDYTSQGGHYIKRSFIEPAIKRINDLKNQGKKDITWIVANSGYDSEDKKKLIDYASANDIKIMFIDDKEQLADYINKGKDENGTTIENRDENKISTVTVFSHGSYLEYGSQFKLALGYKDEEKPDLNISTEDLYDMNIDKNSFSSESTTWFESCNTGTITEKSVDGESFAQKWADETGSKTIALADGRTDYKDINTHENKIDHTIWKVEDSVRRNILGEEYTLDGCENYPVKSVEDGSENAKWKVYEEDSQPEDIDQSKIKEELGE</sequence>
<accession>A0A1S8N5Y1</accession>
<dbReference type="Proteomes" id="UP000191154">
    <property type="component" value="Unassembled WGS sequence"/>
</dbReference>
<gene>
    <name evidence="2" type="ORF">CLOSAC_21080</name>
</gene>
<organism evidence="2 3">
    <name type="scientific">Clostridium saccharobutylicum</name>
    <dbReference type="NCBI Taxonomy" id="169679"/>
    <lineage>
        <taxon>Bacteria</taxon>
        <taxon>Bacillati</taxon>
        <taxon>Bacillota</taxon>
        <taxon>Clostridia</taxon>
        <taxon>Eubacteriales</taxon>
        <taxon>Clostridiaceae</taxon>
        <taxon>Clostridium</taxon>
    </lineage>
</organism>
<proteinExistence type="predicted"/>
<dbReference type="AlphaFoldDB" id="A0A1S8N5Y1"/>
<comment type="caution">
    <text evidence="2">The sequence shown here is derived from an EMBL/GenBank/DDBJ whole genome shotgun (WGS) entry which is preliminary data.</text>
</comment>
<protein>
    <submittedName>
        <fullName evidence="2">Uncharacterized protein</fullName>
    </submittedName>
</protein>
<name>A0A1S8N5Y1_CLOSA</name>
<evidence type="ECO:0000256" key="1">
    <source>
        <dbReference type="SAM" id="MobiDB-lite"/>
    </source>
</evidence>
<evidence type="ECO:0000313" key="3">
    <source>
        <dbReference type="Proteomes" id="UP000191154"/>
    </source>
</evidence>
<evidence type="ECO:0000313" key="2">
    <source>
        <dbReference type="EMBL" id="OOM11681.1"/>
    </source>
</evidence>
<feature type="compositionally biased region" description="Basic and acidic residues" evidence="1">
    <location>
        <begin position="340"/>
        <end position="350"/>
    </location>
</feature>
<dbReference type="RefSeq" id="WP_242949925.1">
    <property type="nucleotide sequence ID" value="NZ_LZYZ01000004.1"/>
</dbReference>